<dbReference type="SUPFAM" id="SSF48613">
    <property type="entry name" value="Heme oxygenase-like"/>
    <property type="match status" value="1"/>
</dbReference>
<evidence type="ECO:0000313" key="2">
    <source>
        <dbReference type="Proteomes" id="UP000248745"/>
    </source>
</evidence>
<gene>
    <name evidence="1" type="ORF">DN068_13865</name>
</gene>
<dbReference type="AlphaFoldDB" id="A0A2W2BX47"/>
<evidence type="ECO:0000313" key="1">
    <source>
        <dbReference type="EMBL" id="PZF72433.1"/>
    </source>
</evidence>
<protein>
    <submittedName>
        <fullName evidence="1">Heme oxygenase</fullName>
    </submittedName>
</protein>
<reference evidence="1 2" key="1">
    <citation type="submission" date="2018-06" db="EMBL/GenBank/DDBJ databases">
        <title>Mucibacter soli gen. nov., sp. nov., a new member of the family Chitinophagaceae producing mucin.</title>
        <authorList>
            <person name="Kim M.-K."/>
            <person name="Park S."/>
            <person name="Kim T.-S."/>
            <person name="Joung Y."/>
            <person name="Han J.-H."/>
            <person name="Kim S.B."/>
        </authorList>
    </citation>
    <scope>NUCLEOTIDE SEQUENCE [LARGE SCALE GENOMIC DNA]</scope>
    <source>
        <strain evidence="1 2">R1-15</strain>
    </source>
</reference>
<name>A0A2W2BX47_9BACT</name>
<dbReference type="EMBL" id="QKTW01000018">
    <property type="protein sequence ID" value="PZF72433.1"/>
    <property type="molecule type" value="Genomic_DNA"/>
</dbReference>
<organism evidence="1 2">
    <name type="scientific">Taibaiella soli</name>
    <dbReference type="NCBI Taxonomy" id="1649169"/>
    <lineage>
        <taxon>Bacteria</taxon>
        <taxon>Pseudomonadati</taxon>
        <taxon>Bacteroidota</taxon>
        <taxon>Chitinophagia</taxon>
        <taxon>Chitinophagales</taxon>
        <taxon>Chitinophagaceae</taxon>
        <taxon>Taibaiella</taxon>
    </lineage>
</organism>
<sequence>MNHHIKTLKEAIEPVRQRLIAHPVYKMVRTPEDLRVFMAHHIYAVWDFMSLLKSLQQSLTCVSLPWVPVGSANTRYLINEIVAGEESDIDEAGNRISHFELYLKAMHQSGASTEAIHQLIGQLKTGKTITEAIDATIQSEGIRQFLKFTFDTIATGKSYLVASVFTFGREDLIPDMFLQLVNEFSETSDVSFSIFKYYLERHIEVDGDHHSHLAIEMLTELCGADETKWAEATHYAKAAMEARIILWDFVVNSLKI</sequence>
<dbReference type="Pfam" id="PF11251">
    <property type="entry name" value="DUF3050"/>
    <property type="match status" value="1"/>
</dbReference>
<comment type="caution">
    <text evidence="1">The sequence shown here is derived from an EMBL/GenBank/DDBJ whole genome shotgun (WGS) entry which is preliminary data.</text>
</comment>
<proteinExistence type="predicted"/>
<dbReference type="RefSeq" id="WP_110999528.1">
    <property type="nucleotide sequence ID" value="NZ_QKTW01000018.1"/>
</dbReference>
<dbReference type="Gene3D" id="1.20.910.10">
    <property type="entry name" value="Heme oxygenase-like"/>
    <property type="match status" value="1"/>
</dbReference>
<dbReference type="InterPro" id="IPR016084">
    <property type="entry name" value="Haem_Oase-like_multi-hlx"/>
</dbReference>
<dbReference type="InterPro" id="IPR024423">
    <property type="entry name" value="DUF3050"/>
</dbReference>
<dbReference type="Proteomes" id="UP000248745">
    <property type="component" value="Unassembled WGS sequence"/>
</dbReference>
<accession>A0A2W2BX47</accession>
<dbReference type="OrthoDB" id="9791270at2"/>
<keyword evidence="2" id="KW-1185">Reference proteome</keyword>